<reference evidence="1" key="1">
    <citation type="submission" date="2020-05" db="EMBL/GenBank/DDBJ databases">
        <title>Large-scale comparative analyses of tick genomes elucidate their genetic diversity and vector capacities.</title>
        <authorList>
            <person name="Jia N."/>
            <person name="Wang J."/>
            <person name="Shi W."/>
            <person name="Du L."/>
            <person name="Sun Y."/>
            <person name="Zhan W."/>
            <person name="Jiang J."/>
            <person name="Wang Q."/>
            <person name="Zhang B."/>
            <person name="Ji P."/>
            <person name="Sakyi L.B."/>
            <person name="Cui X."/>
            <person name="Yuan T."/>
            <person name="Jiang B."/>
            <person name="Yang W."/>
            <person name="Lam T.T.-Y."/>
            <person name="Chang Q."/>
            <person name="Ding S."/>
            <person name="Wang X."/>
            <person name="Zhu J."/>
            <person name="Ruan X."/>
            <person name="Zhao L."/>
            <person name="Wei J."/>
            <person name="Que T."/>
            <person name="Du C."/>
            <person name="Cheng J."/>
            <person name="Dai P."/>
            <person name="Han X."/>
            <person name="Huang E."/>
            <person name="Gao Y."/>
            <person name="Liu J."/>
            <person name="Shao H."/>
            <person name="Ye R."/>
            <person name="Li L."/>
            <person name="Wei W."/>
            <person name="Wang X."/>
            <person name="Wang C."/>
            <person name="Yang T."/>
            <person name="Huo Q."/>
            <person name="Li W."/>
            <person name="Guo W."/>
            <person name="Chen H."/>
            <person name="Zhou L."/>
            <person name="Ni X."/>
            <person name="Tian J."/>
            <person name="Zhou Y."/>
            <person name="Sheng Y."/>
            <person name="Liu T."/>
            <person name="Pan Y."/>
            <person name="Xia L."/>
            <person name="Li J."/>
            <person name="Zhao F."/>
            <person name="Cao W."/>
        </authorList>
    </citation>
    <scope>NUCLEOTIDE SEQUENCE</scope>
    <source>
        <strain evidence="1">Dsil-2018</strain>
    </source>
</reference>
<comment type="caution">
    <text evidence="1">The sequence shown here is derived from an EMBL/GenBank/DDBJ whole genome shotgun (WGS) entry which is preliminary data.</text>
</comment>
<evidence type="ECO:0000313" key="1">
    <source>
        <dbReference type="EMBL" id="KAH7965170.1"/>
    </source>
</evidence>
<protein>
    <submittedName>
        <fullName evidence="1">Uncharacterized protein</fullName>
    </submittedName>
</protein>
<keyword evidence="2" id="KW-1185">Reference proteome</keyword>
<dbReference type="EMBL" id="CM023471">
    <property type="protein sequence ID" value="KAH7965170.1"/>
    <property type="molecule type" value="Genomic_DNA"/>
</dbReference>
<gene>
    <name evidence="1" type="ORF">HPB49_004559</name>
</gene>
<name>A0ACB8DAU5_DERSI</name>
<sequence>MPDYHFRQHFRLSKETVRLLCEELPGELKAVRATGLPVERKVLCPLRFATGSFQASVGSEETIRVSQSTVSECVRRVAEAVVNAGARNNFIQPLRHDPYFMPQLLQLIQDVPVLLPHLQLHPQQHR</sequence>
<proteinExistence type="predicted"/>
<organism evidence="1 2">
    <name type="scientific">Dermacentor silvarum</name>
    <name type="common">Tick</name>
    <dbReference type="NCBI Taxonomy" id="543639"/>
    <lineage>
        <taxon>Eukaryota</taxon>
        <taxon>Metazoa</taxon>
        <taxon>Ecdysozoa</taxon>
        <taxon>Arthropoda</taxon>
        <taxon>Chelicerata</taxon>
        <taxon>Arachnida</taxon>
        <taxon>Acari</taxon>
        <taxon>Parasitiformes</taxon>
        <taxon>Ixodida</taxon>
        <taxon>Ixodoidea</taxon>
        <taxon>Ixodidae</taxon>
        <taxon>Rhipicephalinae</taxon>
        <taxon>Dermacentor</taxon>
    </lineage>
</organism>
<accession>A0ACB8DAU5</accession>
<dbReference type="Proteomes" id="UP000821865">
    <property type="component" value="Chromosome 2"/>
</dbReference>
<evidence type="ECO:0000313" key="2">
    <source>
        <dbReference type="Proteomes" id="UP000821865"/>
    </source>
</evidence>